<gene>
    <name evidence="1" type="ORF">CYLTODRAFT_424920</name>
</gene>
<dbReference type="Proteomes" id="UP000054007">
    <property type="component" value="Unassembled WGS sequence"/>
</dbReference>
<evidence type="ECO:0000313" key="1">
    <source>
        <dbReference type="EMBL" id="KIY64772.1"/>
    </source>
</evidence>
<dbReference type="EMBL" id="KN880619">
    <property type="protein sequence ID" value="KIY64772.1"/>
    <property type="molecule type" value="Genomic_DNA"/>
</dbReference>
<evidence type="ECO:0000313" key="2">
    <source>
        <dbReference type="Proteomes" id="UP000054007"/>
    </source>
</evidence>
<name>A0A0D7B2S4_9AGAR</name>
<sequence length="566" mass="62492">MTCHIETNWQTCSSDCPCPQHILPSEPPKVSDTFDALRHSNDSLSCTEEKTVRESLLDLELSIDKANAICDELAKAEKALAERRMAWESAARILQSARQDHIRVLHPIRKLSAEVLAHIFSLARPLPAPGEPDLGRQGPSSLVLESPVNPLWSFALTCRRWKEIVFGTPGLWSQLTIDVRPDNFYPGSMAYSRRTSLHLRYSCLGVTSPLEVTIGSSDMNATQSGDLPPIIYALPAFATTIVSMTLFIPPSALPSLLLVQGQLPNLVTAVVANPTKWTDSFVVQRPVALFESCQKLKTLRIANFPSVDYFVLPPHVEDLTIQHHAIVDSGVDLVGYAMVDAFTYLRPSTQIRTLHLDVTRGEGTTETISLPHLEHLSATANTEAGLIAFLDSLDVPKLTSLHLRSGQSERAGTDGGAAFYDAILRLVYRSGCPLTTLHLNRAPHTLRCDILHQFCLDAPFIEELLIFRRKNAARIVDSICGSLAEGYLPALRTLIFKLDPFDDAGLNALAAWIERRVANGQKSPGCVDLRWYTGMGSVGSEQLFASFRNRLAPLELDVRTSFTEQH</sequence>
<dbReference type="SUPFAM" id="SSF52047">
    <property type="entry name" value="RNI-like"/>
    <property type="match status" value="1"/>
</dbReference>
<reference evidence="1 2" key="1">
    <citation type="journal article" date="2015" name="Fungal Genet. Biol.">
        <title>Evolution of novel wood decay mechanisms in Agaricales revealed by the genome sequences of Fistulina hepatica and Cylindrobasidium torrendii.</title>
        <authorList>
            <person name="Floudas D."/>
            <person name="Held B.W."/>
            <person name="Riley R."/>
            <person name="Nagy L.G."/>
            <person name="Koehler G."/>
            <person name="Ransdell A.S."/>
            <person name="Younus H."/>
            <person name="Chow J."/>
            <person name="Chiniquy J."/>
            <person name="Lipzen A."/>
            <person name="Tritt A."/>
            <person name="Sun H."/>
            <person name="Haridas S."/>
            <person name="LaButti K."/>
            <person name="Ohm R.A."/>
            <person name="Kues U."/>
            <person name="Blanchette R.A."/>
            <person name="Grigoriev I.V."/>
            <person name="Minto R.E."/>
            <person name="Hibbett D.S."/>
        </authorList>
    </citation>
    <scope>NUCLEOTIDE SEQUENCE [LARGE SCALE GENOMIC DNA]</scope>
    <source>
        <strain evidence="1 2">FP15055 ss-10</strain>
    </source>
</reference>
<dbReference type="Gene3D" id="1.20.1280.50">
    <property type="match status" value="1"/>
</dbReference>
<dbReference type="AlphaFoldDB" id="A0A0D7B2S4"/>
<keyword evidence="2" id="KW-1185">Reference proteome</keyword>
<dbReference type="OrthoDB" id="3365698at2759"/>
<organism evidence="1 2">
    <name type="scientific">Cylindrobasidium torrendii FP15055 ss-10</name>
    <dbReference type="NCBI Taxonomy" id="1314674"/>
    <lineage>
        <taxon>Eukaryota</taxon>
        <taxon>Fungi</taxon>
        <taxon>Dikarya</taxon>
        <taxon>Basidiomycota</taxon>
        <taxon>Agaricomycotina</taxon>
        <taxon>Agaricomycetes</taxon>
        <taxon>Agaricomycetidae</taxon>
        <taxon>Agaricales</taxon>
        <taxon>Marasmiineae</taxon>
        <taxon>Physalacriaceae</taxon>
        <taxon>Cylindrobasidium</taxon>
    </lineage>
</organism>
<protein>
    <submittedName>
        <fullName evidence="1">Uncharacterized protein</fullName>
    </submittedName>
</protein>
<dbReference type="Gene3D" id="3.80.10.10">
    <property type="entry name" value="Ribonuclease Inhibitor"/>
    <property type="match status" value="1"/>
</dbReference>
<accession>A0A0D7B2S4</accession>
<proteinExistence type="predicted"/>
<dbReference type="InterPro" id="IPR032675">
    <property type="entry name" value="LRR_dom_sf"/>
</dbReference>